<organism evidence="2">
    <name type="scientific">Cupriavidus taiwanensis</name>
    <dbReference type="NCBI Taxonomy" id="164546"/>
    <lineage>
        <taxon>Bacteria</taxon>
        <taxon>Pseudomonadati</taxon>
        <taxon>Pseudomonadota</taxon>
        <taxon>Betaproteobacteria</taxon>
        <taxon>Burkholderiales</taxon>
        <taxon>Burkholderiaceae</taxon>
        <taxon>Cupriavidus</taxon>
    </lineage>
</organism>
<dbReference type="EMBL" id="OFSP01000037">
    <property type="protein sequence ID" value="SOY64172.1"/>
    <property type="molecule type" value="Genomic_DNA"/>
</dbReference>
<evidence type="ECO:0000313" key="2">
    <source>
        <dbReference type="EMBL" id="SOY64172.1"/>
    </source>
</evidence>
<protein>
    <submittedName>
        <fullName evidence="2">Uncharacterized protein</fullName>
    </submittedName>
</protein>
<dbReference type="AlphaFoldDB" id="A0A375C7R6"/>
<sequence length="20" mass="2263">MSTRKPTREKGSKANVTKSR</sequence>
<accession>A0A375C7R6</accession>
<feature type="compositionally biased region" description="Basic and acidic residues" evidence="1">
    <location>
        <begin position="1"/>
        <end position="12"/>
    </location>
</feature>
<reference evidence="2" key="1">
    <citation type="submission" date="2018-01" db="EMBL/GenBank/DDBJ databases">
        <authorList>
            <person name="Clerissi C."/>
        </authorList>
    </citation>
    <scope>NUCLEOTIDE SEQUENCE</scope>
    <source>
        <strain evidence="2">Cupriavidus taiwanensis STM 3521</strain>
    </source>
</reference>
<gene>
    <name evidence="2" type="ORF">CBM2589_A70288</name>
</gene>
<evidence type="ECO:0000256" key="1">
    <source>
        <dbReference type="SAM" id="MobiDB-lite"/>
    </source>
</evidence>
<comment type="caution">
    <text evidence="2">The sequence shown here is derived from an EMBL/GenBank/DDBJ whole genome shotgun (WGS) entry which is preliminary data.</text>
</comment>
<name>A0A375C7R6_9BURK</name>
<proteinExistence type="predicted"/>
<dbReference type="Proteomes" id="UP000256297">
    <property type="component" value="Chromosome CBM2589_a"/>
</dbReference>
<feature type="region of interest" description="Disordered" evidence="1">
    <location>
        <begin position="1"/>
        <end position="20"/>
    </location>
</feature>